<keyword evidence="1" id="KW-0472">Membrane</keyword>
<keyword evidence="1" id="KW-1133">Transmembrane helix</keyword>
<evidence type="ECO:0000313" key="2">
    <source>
        <dbReference type="EMBL" id="GLL16036.1"/>
    </source>
</evidence>
<protein>
    <recommendedName>
        <fullName evidence="4">Branched-chain amino acid transport protein</fullName>
    </recommendedName>
</protein>
<keyword evidence="1" id="KW-0812">Transmembrane</keyword>
<evidence type="ECO:0000313" key="3">
    <source>
        <dbReference type="Proteomes" id="UP001143463"/>
    </source>
</evidence>
<comment type="caution">
    <text evidence="2">The sequence shown here is derived from an EMBL/GenBank/DDBJ whole genome shotgun (WGS) entry which is preliminary data.</text>
</comment>
<evidence type="ECO:0000256" key="1">
    <source>
        <dbReference type="SAM" id="Phobius"/>
    </source>
</evidence>
<dbReference type="AlphaFoldDB" id="A0A9W6P1E1"/>
<dbReference type="EMBL" id="BSFQ01000063">
    <property type="protein sequence ID" value="GLL16036.1"/>
    <property type="molecule type" value="Genomic_DNA"/>
</dbReference>
<dbReference type="InterPro" id="IPR008407">
    <property type="entry name" value="Brnchd-chn_aa_trnsp_AzlD"/>
</dbReference>
<keyword evidence="3" id="KW-1185">Reference proteome</keyword>
<proteinExistence type="predicted"/>
<dbReference type="RefSeq" id="WP_037050331.1">
    <property type="nucleotide sequence ID" value="NZ_BAAAUZ010000038.1"/>
</dbReference>
<reference evidence="2" key="2">
    <citation type="submission" date="2023-01" db="EMBL/GenBank/DDBJ databases">
        <authorList>
            <person name="Sun Q."/>
            <person name="Evtushenko L."/>
        </authorList>
    </citation>
    <scope>NUCLEOTIDE SEQUENCE</scope>
    <source>
        <strain evidence="2">VKM Ac-1069</strain>
    </source>
</reference>
<organism evidence="2 3">
    <name type="scientific">Pseudonocardia halophobica</name>
    <dbReference type="NCBI Taxonomy" id="29401"/>
    <lineage>
        <taxon>Bacteria</taxon>
        <taxon>Bacillati</taxon>
        <taxon>Actinomycetota</taxon>
        <taxon>Actinomycetes</taxon>
        <taxon>Pseudonocardiales</taxon>
        <taxon>Pseudonocardiaceae</taxon>
        <taxon>Pseudonocardia</taxon>
    </lineage>
</organism>
<name>A0A9W6P1E1_9PSEU</name>
<reference evidence="2" key="1">
    <citation type="journal article" date="2014" name="Int. J. Syst. Evol. Microbiol.">
        <title>Complete genome sequence of Corynebacterium casei LMG S-19264T (=DSM 44701T), isolated from a smear-ripened cheese.</title>
        <authorList>
            <consortium name="US DOE Joint Genome Institute (JGI-PGF)"/>
            <person name="Walter F."/>
            <person name="Albersmeier A."/>
            <person name="Kalinowski J."/>
            <person name="Ruckert C."/>
        </authorList>
    </citation>
    <scope>NUCLEOTIDE SEQUENCE</scope>
    <source>
        <strain evidence="2">VKM Ac-1069</strain>
    </source>
</reference>
<sequence length="103" mass="10379">MPELLVLVAVGAGTYAMRAAFLVPARPAPPAMARVLPHVGPAVLGALVAPALLAPHGAVTVAGTVPGVVAAAGAWLLWRRTRSLPVALFGALTLALLTTAVFR</sequence>
<evidence type="ECO:0008006" key="4">
    <source>
        <dbReference type="Google" id="ProtNLM"/>
    </source>
</evidence>
<gene>
    <name evidence="2" type="ORF">GCM10017577_71910</name>
</gene>
<dbReference type="Pfam" id="PF05437">
    <property type="entry name" value="AzlD"/>
    <property type="match status" value="1"/>
</dbReference>
<feature type="transmembrane region" description="Helical" evidence="1">
    <location>
        <begin position="57"/>
        <end position="77"/>
    </location>
</feature>
<dbReference type="Proteomes" id="UP001143463">
    <property type="component" value="Unassembled WGS sequence"/>
</dbReference>
<feature type="transmembrane region" description="Helical" evidence="1">
    <location>
        <begin position="84"/>
        <end position="102"/>
    </location>
</feature>
<accession>A0A9W6P1E1</accession>